<keyword evidence="4" id="KW-0813">Transport</keyword>
<evidence type="ECO:0000256" key="4">
    <source>
        <dbReference type="RuleBase" id="RU367022"/>
    </source>
</evidence>
<evidence type="ECO:0000256" key="5">
    <source>
        <dbReference type="SAM" id="MobiDB-lite"/>
    </source>
</evidence>
<evidence type="ECO:0000313" key="7">
    <source>
        <dbReference type="Proteomes" id="UP001145021"/>
    </source>
</evidence>
<dbReference type="InterPro" id="IPR007274">
    <property type="entry name" value="Cop_transporter"/>
</dbReference>
<dbReference type="Proteomes" id="UP001145021">
    <property type="component" value="Unassembled WGS sequence"/>
</dbReference>
<keyword evidence="4" id="KW-0186">Copper</keyword>
<proteinExistence type="inferred from homology"/>
<dbReference type="GO" id="GO:0016020">
    <property type="term" value="C:membrane"/>
    <property type="evidence" value="ECO:0007669"/>
    <property type="project" value="UniProtKB-SubCell"/>
</dbReference>
<evidence type="ECO:0000313" key="6">
    <source>
        <dbReference type="EMBL" id="KAJ1648658.1"/>
    </source>
</evidence>
<dbReference type="AlphaFoldDB" id="A0A9W7XTA0"/>
<organism evidence="6 7">
    <name type="scientific">Coemansia asiatica</name>
    <dbReference type="NCBI Taxonomy" id="1052880"/>
    <lineage>
        <taxon>Eukaryota</taxon>
        <taxon>Fungi</taxon>
        <taxon>Fungi incertae sedis</taxon>
        <taxon>Zoopagomycota</taxon>
        <taxon>Kickxellomycotina</taxon>
        <taxon>Kickxellomycetes</taxon>
        <taxon>Kickxellales</taxon>
        <taxon>Kickxellaceae</taxon>
        <taxon>Coemansia</taxon>
    </lineage>
</organism>
<reference evidence="6" key="1">
    <citation type="submission" date="2022-07" db="EMBL/GenBank/DDBJ databases">
        <title>Phylogenomic reconstructions and comparative analyses of Kickxellomycotina fungi.</title>
        <authorList>
            <person name="Reynolds N.K."/>
            <person name="Stajich J.E."/>
            <person name="Barry K."/>
            <person name="Grigoriev I.V."/>
            <person name="Crous P."/>
            <person name="Smith M.E."/>
        </authorList>
    </citation>
    <scope>NUCLEOTIDE SEQUENCE</scope>
    <source>
        <strain evidence="6">NBRC 105413</strain>
    </source>
</reference>
<accession>A0A9W7XTA0</accession>
<gene>
    <name evidence="6" type="ORF">LPJ64_000112</name>
</gene>
<keyword evidence="4" id="KW-0406">Ion transport</keyword>
<evidence type="ECO:0000256" key="1">
    <source>
        <dbReference type="ARBA" id="ARBA00022692"/>
    </source>
</evidence>
<feature type="transmembrane region" description="Helical" evidence="4">
    <location>
        <begin position="81"/>
        <end position="99"/>
    </location>
</feature>
<comment type="subcellular location">
    <subcellularLocation>
        <location evidence="4">Membrane</location>
        <topology evidence="4">Multi-pass membrane protein</topology>
    </subcellularLocation>
</comment>
<keyword evidence="4" id="KW-0187">Copper transport</keyword>
<keyword evidence="7" id="KW-1185">Reference proteome</keyword>
<dbReference type="EMBL" id="JANBOH010000002">
    <property type="protein sequence ID" value="KAJ1648658.1"/>
    <property type="molecule type" value="Genomic_DNA"/>
</dbReference>
<feature type="region of interest" description="Disordered" evidence="5">
    <location>
        <begin position="141"/>
        <end position="169"/>
    </location>
</feature>
<name>A0A9W7XTA0_9FUNG</name>
<keyword evidence="2 4" id="KW-1133">Transmembrane helix</keyword>
<dbReference type="Pfam" id="PF04145">
    <property type="entry name" value="Ctr"/>
    <property type="match status" value="1"/>
</dbReference>
<comment type="caution">
    <text evidence="6">The sequence shown here is derived from an EMBL/GenBank/DDBJ whole genome shotgun (WGS) entry which is preliminary data.</text>
</comment>
<keyword evidence="3 4" id="KW-0472">Membrane</keyword>
<comment type="similarity">
    <text evidence="4">Belongs to the copper transporter (Ctr) (TC 1.A.56) family. SLC31A subfamily.</text>
</comment>
<evidence type="ECO:0000256" key="2">
    <source>
        <dbReference type="ARBA" id="ARBA00022989"/>
    </source>
</evidence>
<keyword evidence="1 4" id="KW-0812">Transmembrane</keyword>
<feature type="transmembrane region" description="Helical" evidence="4">
    <location>
        <begin position="105"/>
        <end position="127"/>
    </location>
</feature>
<protein>
    <recommendedName>
        <fullName evidence="4">Copper transport protein</fullName>
    </recommendedName>
</protein>
<dbReference type="GO" id="GO:0005375">
    <property type="term" value="F:copper ion transmembrane transporter activity"/>
    <property type="evidence" value="ECO:0007669"/>
    <property type="project" value="UniProtKB-UniRule"/>
</dbReference>
<feature type="transmembrane region" description="Helical" evidence="4">
    <location>
        <begin position="43"/>
        <end position="60"/>
    </location>
</feature>
<evidence type="ECO:0000256" key="3">
    <source>
        <dbReference type="ARBA" id="ARBA00023136"/>
    </source>
</evidence>
<sequence>MPSTLISSFSEAHSRLFARAAPTTEVYVSFVFKAYTLRTKGDFALAYFFIIVLGVVERLFSLAIDGIVDKPGQPWRIFPRACLYYVVTLIRYVLMIAVMNSYVPILLVTCLGLALGQIAVECIRYFLMLRRINHKRAVADGFSSPKESGSLADSENLPPKTAHVSESCC</sequence>